<evidence type="ECO:0000313" key="2">
    <source>
        <dbReference type="Proteomes" id="UP001169063"/>
    </source>
</evidence>
<dbReference type="RefSeq" id="WP_302110060.1">
    <property type="nucleotide sequence ID" value="NZ_JAUKTR010000003.1"/>
</dbReference>
<gene>
    <name evidence="1" type="ORF">Q0812_09375</name>
</gene>
<reference evidence="1" key="1">
    <citation type="submission" date="2023-07" db="EMBL/GenBank/DDBJ databases">
        <title>Brevundimonas soil sp. nov., isolated from the soil of chemical plant.</title>
        <authorList>
            <person name="Wu N."/>
        </authorList>
    </citation>
    <scope>NUCLEOTIDE SEQUENCE</scope>
    <source>
        <strain evidence="1">XZ-24</strain>
    </source>
</reference>
<keyword evidence="2" id="KW-1185">Reference proteome</keyword>
<comment type="caution">
    <text evidence="1">The sequence shown here is derived from an EMBL/GenBank/DDBJ whole genome shotgun (WGS) entry which is preliminary data.</text>
</comment>
<dbReference type="EMBL" id="JAUKTR010000003">
    <property type="protein sequence ID" value="MDO1559637.1"/>
    <property type="molecule type" value="Genomic_DNA"/>
</dbReference>
<accession>A0ABT8SM48</accession>
<evidence type="ECO:0000313" key="1">
    <source>
        <dbReference type="EMBL" id="MDO1559637.1"/>
    </source>
</evidence>
<protein>
    <submittedName>
        <fullName evidence="1">Uncharacterized protein</fullName>
    </submittedName>
</protein>
<name>A0ABT8SM48_9CAUL</name>
<proteinExistence type="predicted"/>
<organism evidence="1 2">
    <name type="scientific">Peiella sedimenti</name>
    <dbReference type="NCBI Taxonomy" id="3061083"/>
    <lineage>
        <taxon>Bacteria</taxon>
        <taxon>Pseudomonadati</taxon>
        <taxon>Pseudomonadota</taxon>
        <taxon>Alphaproteobacteria</taxon>
        <taxon>Caulobacterales</taxon>
        <taxon>Caulobacteraceae</taxon>
        <taxon>Peiella</taxon>
    </lineage>
</organism>
<sequence length="245" mass="26421">MNVQFENRSDEACELRLRFIDEVGDTRPTVEVGPSTVEFRPRESSGVLRRDLDPGVFLLGVPGNQSARAEIDALVISEGIVPAGEHQADLRLEVLEGDGTAAAAQLPLRLILQSMPRAQVNIAGSAGAFGSGSSVETVDFGVAESGATKRVFVQVRANAESTLSVRSAHRGVMRHVEMGEAGTEVAYQLELDGEPVDLTRDWMRLVDPPRTLAGVSLPLDFTLGPIQGQMSGRYEDLLTIDVWPN</sequence>
<dbReference type="Proteomes" id="UP001169063">
    <property type="component" value="Unassembled WGS sequence"/>
</dbReference>